<dbReference type="EMBL" id="JBHRTK010000022">
    <property type="protein sequence ID" value="MFC3208411.1"/>
    <property type="molecule type" value="Genomic_DNA"/>
</dbReference>
<dbReference type="RefSeq" id="WP_378223659.1">
    <property type="nucleotide sequence ID" value="NZ_JBHRTK010000022.1"/>
</dbReference>
<proteinExistence type="predicted"/>
<evidence type="ECO:0000313" key="3">
    <source>
        <dbReference type="EMBL" id="MFC3208411.1"/>
    </source>
</evidence>
<evidence type="ECO:0000256" key="2">
    <source>
        <dbReference type="SAM" id="SignalP"/>
    </source>
</evidence>
<reference evidence="4" key="1">
    <citation type="journal article" date="2019" name="Int. J. Syst. Evol. Microbiol.">
        <title>The Global Catalogue of Microorganisms (GCM) 10K type strain sequencing project: providing services to taxonomists for standard genome sequencing and annotation.</title>
        <authorList>
            <consortium name="The Broad Institute Genomics Platform"/>
            <consortium name="The Broad Institute Genome Sequencing Center for Infectious Disease"/>
            <person name="Wu L."/>
            <person name="Ma J."/>
        </authorList>
    </citation>
    <scope>NUCLEOTIDE SEQUENCE [LARGE SCALE GENOMIC DNA]</scope>
    <source>
        <strain evidence="4">KCTC 52165</strain>
    </source>
</reference>
<dbReference type="PROSITE" id="PS51257">
    <property type="entry name" value="PROKAR_LIPOPROTEIN"/>
    <property type="match status" value="1"/>
</dbReference>
<sequence>MKKLILASVSALALLGVAACSDSGTDNTTTESTTPPAAEQPATPPATDNSTTQSIKPAPSEGTGGATQPEPAPAQPAQ</sequence>
<feature type="signal peptide" evidence="2">
    <location>
        <begin position="1"/>
        <end position="18"/>
    </location>
</feature>
<feature type="region of interest" description="Disordered" evidence="1">
    <location>
        <begin position="21"/>
        <end position="78"/>
    </location>
</feature>
<feature type="chain" id="PRO_5045140908" evidence="2">
    <location>
        <begin position="19"/>
        <end position="78"/>
    </location>
</feature>
<evidence type="ECO:0000256" key="1">
    <source>
        <dbReference type="SAM" id="MobiDB-lite"/>
    </source>
</evidence>
<name>A0ABV7KF26_9HYPH</name>
<comment type="caution">
    <text evidence="3">The sequence shown here is derived from an EMBL/GenBank/DDBJ whole genome shotgun (WGS) entry which is preliminary data.</text>
</comment>
<accession>A0ABV7KF26</accession>
<protein>
    <submittedName>
        <fullName evidence="3">Uncharacterized protein</fullName>
    </submittedName>
</protein>
<gene>
    <name evidence="3" type="ORF">ACFOHJ_19490</name>
</gene>
<evidence type="ECO:0000313" key="4">
    <source>
        <dbReference type="Proteomes" id="UP001595583"/>
    </source>
</evidence>
<keyword evidence="2" id="KW-0732">Signal</keyword>
<keyword evidence="4" id="KW-1185">Reference proteome</keyword>
<feature type="compositionally biased region" description="Low complexity" evidence="1">
    <location>
        <begin position="28"/>
        <end position="47"/>
    </location>
</feature>
<organism evidence="3 4">
    <name type="scientific">Aquamicrobium soli</name>
    <dbReference type="NCBI Taxonomy" id="1811518"/>
    <lineage>
        <taxon>Bacteria</taxon>
        <taxon>Pseudomonadati</taxon>
        <taxon>Pseudomonadota</taxon>
        <taxon>Alphaproteobacteria</taxon>
        <taxon>Hyphomicrobiales</taxon>
        <taxon>Phyllobacteriaceae</taxon>
        <taxon>Aquamicrobium</taxon>
    </lineage>
</organism>
<dbReference type="Proteomes" id="UP001595583">
    <property type="component" value="Unassembled WGS sequence"/>
</dbReference>